<keyword evidence="2" id="KW-0812">Transmembrane</keyword>
<keyword evidence="4" id="KW-1185">Reference proteome</keyword>
<proteinExistence type="predicted"/>
<protein>
    <submittedName>
        <fullName evidence="3">Uncharacterized protein</fullName>
    </submittedName>
</protein>
<keyword evidence="2" id="KW-0472">Membrane</keyword>
<dbReference type="RefSeq" id="WP_382355749.1">
    <property type="nucleotide sequence ID" value="NZ_JBHSMC010000045.1"/>
</dbReference>
<reference evidence="4" key="1">
    <citation type="journal article" date="2019" name="Int. J. Syst. Evol. Microbiol.">
        <title>The Global Catalogue of Microorganisms (GCM) 10K type strain sequencing project: providing services to taxonomists for standard genome sequencing and annotation.</title>
        <authorList>
            <consortium name="The Broad Institute Genomics Platform"/>
            <consortium name="The Broad Institute Genome Sequencing Center for Infectious Disease"/>
            <person name="Wu L."/>
            <person name="Ma J."/>
        </authorList>
    </citation>
    <scope>NUCLEOTIDE SEQUENCE [LARGE SCALE GENOMIC DNA]</scope>
    <source>
        <strain evidence="4">CGMCC 1.12237</strain>
    </source>
</reference>
<sequence length="403" mass="46103">MKKVTYGIVILVVLAVAGYFVYSHLSFKKNVADYIRHTVADTLVEYPEDIEVKITSLQYKSKNKASGIKNYSVDATISWDGDTTGELDTTWEAKKGDIFNLIVSCDGCVPETPLDTEERMAKWTYIYSLTEPERMYLYGTISRDEADKRIAQAKKDKQQFWDLASDAFKKDDEDKPSKEHEPNNDEEEQNNKPEKNNTDQPTTELPFKNFTEREFFNPIISFYMEGTSDRYRVQLFSDNENVTVTEFPWAGANEGDIVREGNFKLVVENVAGKKREYTLNSEPMTINENKNHVFITAGTPSILVVSETMSSNSVGASLYYIHDGKLMQVKDADGNAGYGFLEGAFKQVGSSTYQMVNYYNFEGIWHFQDIQIDFETGIARETKSEELDFETGQAKYNEWKNDM</sequence>
<dbReference type="Proteomes" id="UP001596147">
    <property type="component" value="Unassembled WGS sequence"/>
</dbReference>
<dbReference type="EMBL" id="JBHSMC010000045">
    <property type="protein sequence ID" value="MFC5466989.1"/>
    <property type="molecule type" value="Genomic_DNA"/>
</dbReference>
<evidence type="ECO:0000313" key="4">
    <source>
        <dbReference type="Proteomes" id="UP001596147"/>
    </source>
</evidence>
<organism evidence="3 4">
    <name type="scientific">Lederbergia graminis</name>
    <dbReference type="NCBI Taxonomy" id="735518"/>
    <lineage>
        <taxon>Bacteria</taxon>
        <taxon>Bacillati</taxon>
        <taxon>Bacillota</taxon>
        <taxon>Bacilli</taxon>
        <taxon>Bacillales</taxon>
        <taxon>Bacillaceae</taxon>
        <taxon>Lederbergia</taxon>
    </lineage>
</organism>
<feature type="compositionally biased region" description="Basic and acidic residues" evidence="1">
    <location>
        <begin position="168"/>
        <end position="197"/>
    </location>
</feature>
<keyword evidence="2" id="KW-1133">Transmembrane helix</keyword>
<name>A0ABW0LMJ9_9BACI</name>
<feature type="region of interest" description="Disordered" evidence="1">
    <location>
        <begin position="168"/>
        <end position="208"/>
    </location>
</feature>
<evidence type="ECO:0000256" key="2">
    <source>
        <dbReference type="SAM" id="Phobius"/>
    </source>
</evidence>
<feature type="transmembrane region" description="Helical" evidence="2">
    <location>
        <begin position="6"/>
        <end position="27"/>
    </location>
</feature>
<evidence type="ECO:0000313" key="3">
    <source>
        <dbReference type="EMBL" id="MFC5466989.1"/>
    </source>
</evidence>
<evidence type="ECO:0000256" key="1">
    <source>
        <dbReference type="SAM" id="MobiDB-lite"/>
    </source>
</evidence>
<comment type="caution">
    <text evidence="3">The sequence shown here is derived from an EMBL/GenBank/DDBJ whole genome shotgun (WGS) entry which is preliminary data.</text>
</comment>
<accession>A0ABW0LMJ9</accession>
<gene>
    <name evidence="3" type="ORF">ACFPM4_19880</name>
</gene>